<feature type="compositionally biased region" description="Basic and acidic residues" evidence="6">
    <location>
        <begin position="93"/>
        <end position="109"/>
    </location>
</feature>
<dbReference type="PROSITE" id="PS51061">
    <property type="entry name" value="R3H"/>
    <property type="match status" value="1"/>
</dbReference>
<gene>
    <name evidence="8" type="ORF">METZ01_LOCUS137520</name>
</gene>
<dbReference type="GO" id="GO:0003723">
    <property type="term" value="F:RNA binding"/>
    <property type="evidence" value="ECO:0007669"/>
    <property type="project" value="UniProtKB-KW"/>
</dbReference>
<dbReference type="CDD" id="cd02414">
    <property type="entry name" value="KH-II_Jag"/>
    <property type="match status" value="1"/>
</dbReference>
<evidence type="ECO:0000256" key="5">
    <source>
        <dbReference type="ARBA" id="ARBA00023316"/>
    </source>
</evidence>
<dbReference type="SMART" id="SM01245">
    <property type="entry name" value="Jag_N"/>
    <property type="match status" value="1"/>
</dbReference>
<sequence length="344" mass="37637">MEWIETTGASVDEAKERALDRLGVAEDDLEYQVLAEPTSALFGLRRTDARLRARVRPVSPRSKEERRDRGHRRGQKRASDRAGGARRGKSGGSRRDSDRDAGRGSDDKAGSTNKRKSRDGGRSEGKTQQRRGVDGGGSKERSGRLSTKETGKRDTSHTDREDTQESPKGTGSDDNGDTADLQGMEVKMMDLETQAQVTEDFVRGLLEHMGLEARVVSSIDEDRALVEAQGLNLGLAIGQRGDTVRAITQLARTMVQRMSDGNAEGSLVVDVGGYRERRRSFLTEFADTQAEEVLADGRSRALEPMNAADRKVLHDAVAEIDGVTTQSEGSDMERHVVILIESEG</sequence>
<evidence type="ECO:0000259" key="7">
    <source>
        <dbReference type="PROSITE" id="PS51061"/>
    </source>
</evidence>
<dbReference type="SUPFAM" id="SSF82708">
    <property type="entry name" value="R3H domain"/>
    <property type="match status" value="1"/>
</dbReference>
<dbReference type="Gene3D" id="3.30.30.80">
    <property type="entry name" value="probable RNA-binding protein from clostridium symbiosum atcc 14940"/>
    <property type="match status" value="1"/>
</dbReference>
<feature type="domain" description="R3H" evidence="7">
    <location>
        <begin position="276"/>
        <end position="342"/>
    </location>
</feature>
<keyword evidence="2" id="KW-0694">RNA-binding</keyword>
<dbReference type="Pfam" id="PF01424">
    <property type="entry name" value="R3H"/>
    <property type="match status" value="1"/>
</dbReference>
<dbReference type="Gene3D" id="3.30.1370.50">
    <property type="entry name" value="R3H-like domain"/>
    <property type="match status" value="1"/>
</dbReference>
<reference evidence="8" key="1">
    <citation type="submission" date="2018-05" db="EMBL/GenBank/DDBJ databases">
        <authorList>
            <person name="Lanie J.A."/>
            <person name="Ng W.-L."/>
            <person name="Kazmierczak K.M."/>
            <person name="Andrzejewski T.M."/>
            <person name="Davidsen T.M."/>
            <person name="Wayne K.J."/>
            <person name="Tettelin H."/>
            <person name="Glass J.I."/>
            <person name="Rusch D."/>
            <person name="Podicherti R."/>
            <person name="Tsui H.-C.T."/>
            <person name="Winkler M.E."/>
        </authorList>
    </citation>
    <scope>NUCLEOTIDE SEQUENCE</scope>
</reference>
<dbReference type="InterPro" id="IPR001374">
    <property type="entry name" value="R3H_dom"/>
</dbReference>
<dbReference type="EMBL" id="UINC01020080">
    <property type="protein sequence ID" value="SVA84666.1"/>
    <property type="molecule type" value="Genomic_DNA"/>
</dbReference>
<dbReference type="Gene3D" id="3.30.300.20">
    <property type="match status" value="1"/>
</dbReference>
<dbReference type="InterPro" id="IPR039247">
    <property type="entry name" value="KhpB"/>
</dbReference>
<evidence type="ECO:0000256" key="1">
    <source>
        <dbReference type="ARBA" id="ARBA00022490"/>
    </source>
</evidence>
<dbReference type="PANTHER" id="PTHR35800">
    <property type="entry name" value="PROTEIN JAG"/>
    <property type="match status" value="1"/>
</dbReference>
<dbReference type="PANTHER" id="PTHR35800:SF1">
    <property type="entry name" value="RNA-BINDING PROTEIN KHPB"/>
    <property type="match status" value="1"/>
</dbReference>
<dbReference type="InterPro" id="IPR015946">
    <property type="entry name" value="KH_dom-like_a/b"/>
</dbReference>
<dbReference type="InterPro" id="IPR034079">
    <property type="entry name" value="R3H_KhpB"/>
</dbReference>
<dbReference type="InterPro" id="IPR036867">
    <property type="entry name" value="R3H_dom_sf"/>
</dbReference>
<dbReference type="Pfam" id="PF14804">
    <property type="entry name" value="Jag_N"/>
    <property type="match status" value="1"/>
</dbReference>
<dbReference type="GO" id="GO:0008360">
    <property type="term" value="P:regulation of cell shape"/>
    <property type="evidence" value="ECO:0007669"/>
    <property type="project" value="UniProtKB-KW"/>
</dbReference>
<keyword evidence="4" id="KW-0143">Chaperone</keyword>
<dbReference type="GO" id="GO:0071555">
    <property type="term" value="P:cell wall organization"/>
    <property type="evidence" value="ECO:0007669"/>
    <property type="project" value="UniProtKB-KW"/>
</dbReference>
<dbReference type="CDD" id="cd02644">
    <property type="entry name" value="R3H_jag"/>
    <property type="match status" value="1"/>
</dbReference>
<feature type="compositionally biased region" description="Basic and acidic residues" evidence="6">
    <location>
        <begin position="118"/>
        <end position="165"/>
    </location>
</feature>
<evidence type="ECO:0000256" key="4">
    <source>
        <dbReference type="ARBA" id="ARBA00023186"/>
    </source>
</evidence>
<proteinExistence type="inferred from homology"/>
<organism evidence="8">
    <name type="scientific">marine metagenome</name>
    <dbReference type="NCBI Taxonomy" id="408172"/>
    <lineage>
        <taxon>unclassified sequences</taxon>
        <taxon>metagenomes</taxon>
        <taxon>ecological metagenomes</taxon>
    </lineage>
</organism>
<feature type="region of interest" description="Disordered" evidence="6">
    <location>
        <begin position="47"/>
        <end position="180"/>
    </location>
</feature>
<evidence type="ECO:0000256" key="3">
    <source>
        <dbReference type="ARBA" id="ARBA00022960"/>
    </source>
</evidence>
<protein>
    <recommendedName>
        <fullName evidence="7">R3H domain-containing protein</fullName>
    </recommendedName>
</protein>
<dbReference type="InterPro" id="IPR038008">
    <property type="entry name" value="Jag_KH"/>
</dbReference>
<dbReference type="InterPro" id="IPR038247">
    <property type="entry name" value="Jag_N_dom_sf"/>
</dbReference>
<accession>A0A381Z5V3</accession>
<evidence type="ECO:0000256" key="2">
    <source>
        <dbReference type="ARBA" id="ARBA00022884"/>
    </source>
</evidence>
<keyword evidence="5" id="KW-0961">Cell wall biogenesis/degradation</keyword>
<dbReference type="AlphaFoldDB" id="A0A381Z5V3"/>
<keyword evidence="1" id="KW-0963">Cytoplasm</keyword>
<name>A0A381Z5V3_9ZZZZ</name>
<dbReference type="InterPro" id="IPR032782">
    <property type="entry name" value="KhpB_N"/>
</dbReference>
<dbReference type="SMART" id="SM00393">
    <property type="entry name" value="R3H"/>
    <property type="match status" value="1"/>
</dbReference>
<evidence type="ECO:0000256" key="6">
    <source>
        <dbReference type="SAM" id="MobiDB-lite"/>
    </source>
</evidence>
<dbReference type="HAMAP" id="MF_00867">
    <property type="entry name" value="KhpB"/>
    <property type="match status" value="1"/>
</dbReference>
<evidence type="ECO:0000313" key="8">
    <source>
        <dbReference type="EMBL" id="SVA84666.1"/>
    </source>
</evidence>
<keyword evidence="3" id="KW-0133">Cell shape</keyword>